<evidence type="ECO:0000256" key="2">
    <source>
        <dbReference type="PIRSR" id="PIRSR605754-1"/>
    </source>
</evidence>
<gene>
    <name evidence="4" type="ORF">G1C97_0474</name>
</gene>
<evidence type="ECO:0000313" key="5">
    <source>
        <dbReference type="Proteomes" id="UP000543419"/>
    </source>
</evidence>
<protein>
    <submittedName>
        <fullName evidence="4">Sortase</fullName>
    </submittedName>
</protein>
<feature type="active site" description="Proton donor/acceptor" evidence="2">
    <location>
        <position position="191"/>
    </location>
</feature>
<reference evidence="4 5" key="1">
    <citation type="submission" date="2020-02" db="EMBL/GenBank/DDBJ databases">
        <title>Characterization of phylogenetic diversity of novel bifidobacterial species isolated in Czech ZOOs.</title>
        <authorList>
            <person name="Lugli G.A."/>
            <person name="Vera N.B."/>
            <person name="Ventura M."/>
        </authorList>
    </citation>
    <scope>NUCLEOTIDE SEQUENCE [LARGE SCALE GENOMIC DNA]</scope>
    <source>
        <strain evidence="4 5">DSM 109959</strain>
    </source>
</reference>
<dbReference type="InterPro" id="IPR005754">
    <property type="entry name" value="Sortase"/>
</dbReference>
<dbReference type="Pfam" id="PF04203">
    <property type="entry name" value="Sortase"/>
    <property type="match status" value="1"/>
</dbReference>
<organism evidence="4 5">
    <name type="scientific">Bifidobacterium olomucense</name>
    <dbReference type="NCBI Taxonomy" id="2675324"/>
    <lineage>
        <taxon>Bacteria</taxon>
        <taxon>Bacillati</taxon>
        <taxon>Actinomycetota</taxon>
        <taxon>Actinomycetes</taxon>
        <taxon>Bifidobacteriales</taxon>
        <taxon>Bifidobacteriaceae</taxon>
        <taxon>Bifidobacterium</taxon>
    </lineage>
</organism>
<keyword evidence="3" id="KW-0472">Membrane</keyword>
<dbReference type="AlphaFoldDB" id="A0A7Y0EW42"/>
<dbReference type="RefSeq" id="WP_169240364.1">
    <property type="nucleotide sequence ID" value="NZ_JAAIIG010000002.1"/>
</dbReference>
<feature type="transmembrane region" description="Helical" evidence="3">
    <location>
        <begin position="290"/>
        <end position="309"/>
    </location>
</feature>
<dbReference type="InterPro" id="IPR042002">
    <property type="entry name" value="Sortase_C"/>
</dbReference>
<keyword evidence="3" id="KW-0812">Transmembrane</keyword>
<keyword evidence="5" id="KW-1185">Reference proteome</keyword>
<dbReference type="InterPro" id="IPR023365">
    <property type="entry name" value="Sortase_dom-sf"/>
</dbReference>
<keyword evidence="3" id="KW-1133">Transmembrane helix</keyword>
<evidence type="ECO:0000313" key="4">
    <source>
        <dbReference type="EMBL" id="NMM97525.1"/>
    </source>
</evidence>
<evidence type="ECO:0000256" key="1">
    <source>
        <dbReference type="ARBA" id="ARBA00022801"/>
    </source>
</evidence>
<proteinExistence type="predicted"/>
<evidence type="ECO:0000256" key="3">
    <source>
        <dbReference type="SAM" id="Phobius"/>
    </source>
</evidence>
<sequence>MTVGAARAGSVGVGSARPGGVSWVRFVSWRTWLVILIGVVMLVIGLAVAIYPPLMQTINESRQASVSQSVEEHVQGWPYPKAEDMFKEARKYNEDLFKSGQTELGTDVRDVLGASSATAADDDDPLAKRYDDELKAGSDGVMGSIVIPKISVNLPIYHGTSDESLLAGAGHTFGSSLPVGGESTHSIIAAHRALPDKLMFTRLDEMKVGDFFQVKVMGETLSYRVDHIWVVKPDDFTHLKIKEGEDRVTLVTCTPYSINTHRLLVSGVRYTADSPKPDSQKDDWAMLEKLAPVLATLACPTLLIISWTIRRKLNDRHHAKHKA</sequence>
<dbReference type="Gene3D" id="2.40.260.10">
    <property type="entry name" value="Sortase"/>
    <property type="match status" value="1"/>
</dbReference>
<accession>A0A7Y0EW42</accession>
<dbReference type="CDD" id="cd05827">
    <property type="entry name" value="Sortase_C"/>
    <property type="match status" value="1"/>
</dbReference>
<feature type="active site" description="Acyl-thioester intermediate" evidence="2">
    <location>
        <position position="253"/>
    </location>
</feature>
<dbReference type="Proteomes" id="UP000543419">
    <property type="component" value="Unassembled WGS sequence"/>
</dbReference>
<keyword evidence="1" id="KW-0378">Hydrolase</keyword>
<feature type="transmembrane region" description="Helical" evidence="3">
    <location>
        <begin position="32"/>
        <end position="54"/>
    </location>
</feature>
<dbReference type="EMBL" id="JAAIIG010000002">
    <property type="protein sequence ID" value="NMM97525.1"/>
    <property type="molecule type" value="Genomic_DNA"/>
</dbReference>
<dbReference type="NCBIfam" id="TIGR01076">
    <property type="entry name" value="sortase_fam"/>
    <property type="match status" value="1"/>
</dbReference>
<dbReference type="NCBIfam" id="NF033745">
    <property type="entry name" value="class_C_sortase"/>
    <property type="match status" value="1"/>
</dbReference>
<name>A0A7Y0EW42_9BIFI</name>
<comment type="caution">
    <text evidence="4">The sequence shown here is derived from an EMBL/GenBank/DDBJ whole genome shotgun (WGS) entry which is preliminary data.</text>
</comment>
<dbReference type="SUPFAM" id="SSF63817">
    <property type="entry name" value="Sortase"/>
    <property type="match status" value="1"/>
</dbReference>
<dbReference type="GO" id="GO:0016787">
    <property type="term" value="F:hydrolase activity"/>
    <property type="evidence" value="ECO:0007669"/>
    <property type="project" value="UniProtKB-KW"/>
</dbReference>